<evidence type="ECO:0000256" key="2">
    <source>
        <dbReference type="SAM" id="MobiDB-lite"/>
    </source>
</evidence>
<keyword evidence="3" id="KW-0472">Membrane</keyword>
<feature type="domain" description="MurNAc-LAA" evidence="4">
    <location>
        <begin position="224"/>
        <end position="356"/>
    </location>
</feature>
<dbReference type="InterPro" id="IPR050695">
    <property type="entry name" value="N-acetylmuramoyl_amidase_3"/>
</dbReference>
<keyword evidence="3" id="KW-0812">Transmembrane</keyword>
<dbReference type="AlphaFoldDB" id="A0A949N2U6"/>
<proteinExistence type="predicted"/>
<organism evidence="5 6">
    <name type="scientific">Streptomyces tardus</name>
    <dbReference type="NCBI Taxonomy" id="2780544"/>
    <lineage>
        <taxon>Bacteria</taxon>
        <taxon>Bacillati</taxon>
        <taxon>Actinomycetota</taxon>
        <taxon>Actinomycetes</taxon>
        <taxon>Kitasatosporales</taxon>
        <taxon>Streptomycetaceae</taxon>
        <taxon>Streptomyces</taxon>
    </lineage>
</organism>
<sequence length="363" mass="37295">MRWRRGSGPDDGSGEPADTFGSGPGSRTGSGGGNASGSGPGRSSTARRVFTALAVLLPLGLIAGLLWLGGERADDGNDRAGGESGTSAESPEAAGGSASEGKGGSPGPKESDGSDADASEQPSRGASGSPEGRKPLRGTTVVLDPGHNPGNRNHASEINRTVDIGTTRKECDTTGTASNDGYPEATFTLQVARKTRALLEQRGATVELTQDDDRPYGPCIDERARIGNEAKADAVVSVHADGSTAPDNRGFHVIAPHRVRGGEADTSRITGPSARLAGRLADSFRRTTGMPASNYLGSDVAATGVTVRDDLGGLNLSKVPKVFLECGNMRHSKDVALLTDNHWQGKAARGIADGITSYLVGKR</sequence>
<dbReference type="SMART" id="SM00646">
    <property type="entry name" value="Ami_3"/>
    <property type="match status" value="1"/>
</dbReference>
<accession>A0A949N2U6</accession>
<feature type="region of interest" description="Disordered" evidence="2">
    <location>
        <begin position="1"/>
        <end position="44"/>
    </location>
</feature>
<evidence type="ECO:0000313" key="5">
    <source>
        <dbReference type="EMBL" id="MBU7599315.1"/>
    </source>
</evidence>
<dbReference type="PANTHER" id="PTHR30404">
    <property type="entry name" value="N-ACETYLMURAMOYL-L-ALANINE AMIDASE"/>
    <property type="match status" value="1"/>
</dbReference>
<evidence type="ECO:0000259" key="4">
    <source>
        <dbReference type="SMART" id="SM00646"/>
    </source>
</evidence>
<dbReference type="CDD" id="cd02696">
    <property type="entry name" value="MurNAc-LAA"/>
    <property type="match status" value="1"/>
</dbReference>
<dbReference type="SUPFAM" id="SSF53187">
    <property type="entry name" value="Zn-dependent exopeptidases"/>
    <property type="match status" value="1"/>
</dbReference>
<protein>
    <submittedName>
        <fullName evidence="5">N-acetylmuramoyl-L-alanine amidase</fullName>
    </submittedName>
</protein>
<evidence type="ECO:0000256" key="3">
    <source>
        <dbReference type="SAM" id="Phobius"/>
    </source>
</evidence>
<dbReference type="PANTHER" id="PTHR30404:SF0">
    <property type="entry name" value="N-ACETYLMURAMOYL-L-ALANINE AMIDASE AMIC"/>
    <property type="match status" value="1"/>
</dbReference>
<dbReference type="EMBL" id="JAELVF020000001">
    <property type="protein sequence ID" value="MBU7599315.1"/>
    <property type="molecule type" value="Genomic_DNA"/>
</dbReference>
<keyword evidence="6" id="KW-1185">Reference proteome</keyword>
<reference evidence="5" key="1">
    <citation type="submission" date="2021-06" db="EMBL/GenBank/DDBJ databases">
        <title>Sequencing of actinobacteria type strains.</title>
        <authorList>
            <person name="Nguyen G.-S."/>
            <person name="Wentzel A."/>
        </authorList>
    </citation>
    <scope>NUCLEOTIDE SEQUENCE</scope>
    <source>
        <strain evidence="5">P38-E01</strain>
    </source>
</reference>
<comment type="caution">
    <text evidence="5">The sequence shown here is derived from an EMBL/GenBank/DDBJ whole genome shotgun (WGS) entry which is preliminary data.</text>
</comment>
<dbReference type="GO" id="GO:0030288">
    <property type="term" value="C:outer membrane-bounded periplasmic space"/>
    <property type="evidence" value="ECO:0007669"/>
    <property type="project" value="TreeGrafter"/>
</dbReference>
<feature type="compositionally biased region" description="Gly residues" evidence="2">
    <location>
        <begin position="22"/>
        <end position="40"/>
    </location>
</feature>
<feature type="transmembrane region" description="Helical" evidence="3">
    <location>
        <begin position="49"/>
        <end position="69"/>
    </location>
</feature>
<dbReference type="InterPro" id="IPR002508">
    <property type="entry name" value="MurNAc-LAA_cat"/>
</dbReference>
<feature type="compositionally biased region" description="Polar residues" evidence="2">
    <location>
        <begin position="150"/>
        <end position="159"/>
    </location>
</feature>
<keyword evidence="3" id="KW-1133">Transmembrane helix</keyword>
<name>A0A949N2U6_9ACTN</name>
<evidence type="ECO:0000256" key="1">
    <source>
        <dbReference type="ARBA" id="ARBA00022801"/>
    </source>
</evidence>
<dbReference type="Pfam" id="PF01520">
    <property type="entry name" value="Amidase_3"/>
    <property type="match status" value="1"/>
</dbReference>
<dbReference type="GO" id="GO:0009253">
    <property type="term" value="P:peptidoglycan catabolic process"/>
    <property type="evidence" value="ECO:0007669"/>
    <property type="project" value="InterPro"/>
</dbReference>
<keyword evidence="1" id="KW-0378">Hydrolase</keyword>
<gene>
    <name evidence="5" type="ORF">JGS22_017260</name>
</gene>
<dbReference type="GO" id="GO:0008745">
    <property type="term" value="F:N-acetylmuramoyl-L-alanine amidase activity"/>
    <property type="evidence" value="ECO:0007669"/>
    <property type="project" value="InterPro"/>
</dbReference>
<dbReference type="Gene3D" id="3.40.630.40">
    <property type="entry name" value="Zn-dependent exopeptidases"/>
    <property type="match status" value="1"/>
</dbReference>
<dbReference type="RefSeq" id="WP_211038314.1">
    <property type="nucleotide sequence ID" value="NZ_JAELVF020000001.1"/>
</dbReference>
<dbReference type="Proteomes" id="UP000694501">
    <property type="component" value="Unassembled WGS sequence"/>
</dbReference>
<feature type="compositionally biased region" description="Low complexity" evidence="2">
    <location>
        <begin position="85"/>
        <end position="100"/>
    </location>
</feature>
<feature type="region of interest" description="Disordered" evidence="2">
    <location>
        <begin position="76"/>
        <end position="167"/>
    </location>
</feature>
<evidence type="ECO:0000313" key="6">
    <source>
        <dbReference type="Proteomes" id="UP000694501"/>
    </source>
</evidence>